<dbReference type="InterPro" id="IPR052523">
    <property type="entry name" value="Trichothecene_AcTrans"/>
</dbReference>
<proteinExistence type="predicted"/>
<reference evidence="2 3" key="1">
    <citation type="submission" date="2018-02" db="EMBL/GenBank/DDBJ databases">
        <title>The genomes of Aspergillus section Nigri reveals drivers in fungal speciation.</title>
        <authorList>
            <consortium name="DOE Joint Genome Institute"/>
            <person name="Vesth T.C."/>
            <person name="Nybo J."/>
            <person name="Theobald S."/>
            <person name="Brandl J."/>
            <person name="Frisvad J.C."/>
            <person name="Nielsen K.F."/>
            <person name="Lyhne E.K."/>
            <person name="Kogle M.E."/>
            <person name="Kuo A."/>
            <person name="Riley R."/>
            <person name="Clum A."/>
            <person name="Nolan M."/>
            <person name="Lipzen A."/>
            <person name="Salamov A."/>
            <person name="Henrissat B."/>
            <person name="Wiebenga A."/>
            <person name="De vries R.P."/>
            <person name="Grigoriev I.V."/>
            <person name="Mortensen U.H."/>
            <person name="Andersen M.R."/>
            <person name="Baker S.E."/>
        </authorList>
    </citation>
    <scope>NUCLEOTIDE SEQUENCE [LARGE SCALE GENOMIC DNA]</scope>
    <source>
        <strain evidence="2 3">CBS 121057</strain>
    </source>
</reference>
<dbReference type="OrthoDB" id="410198at2759"/>
<dbReference type="Proteomes" id="UP000248423">
    <property type="component" value="Unassembled WGS sequence"/>
</dbReference>
<dbReference type="EMBL" id="KZ826345">
    <property type="protein sequence ID" value="PYI06961.1"/>
    <property type="molecule type" value="Genomic_DNA"/>
</dbReference>
<evidence type="ECO:0000259" key="1">
    <source>
        <dbReference type="Pfam" id="PF13508"/>
    </source>
</evidence>
<dbReference type="Pfam" id="PF13508">
    <property type="entry name" value="Acetyltransf_7"/>
    <property type="match status" value="1"/>
</dbReference>
<accession>A0A319EB51</accession>
<keyword evidence="3" id="KW-1185">Reference proteome</keyword>
<dbReference type="Gene3D" id="3.40.630.30">
    <property type="match status" value="1"/>
</dbReference>
<dbReference type="AlphaFoldDB" id="A0A319EB51"/>
<protein>
    <recommendedName>
        <fullName evidence="1">N-acetyltransferase domain-containing protein</fullName>
    </recommendedName>
</protein>
<dbReference type="SUPFAM" id="SSF55729">
    <property type="entry name" value="Acyl-CoA N-acyltransferases (Nat)"/>
    <property type="match status" value="1"/>
</dbReference>
<name>A0A319EB51_ASPSB</name>
<dbReference type="PANTHER" id="PTHR42791:SF5">
    <property type="entry name" value="HYPOTHETICAL ACETYLTRANSFERASE (EUROFUNG)"/>
    <property type="match status" value="1"/>
</dbReference>
<dbReference type="InterPro" id="IPR016181">
    <property type="entry name" value="Acyl_CoA_acyltransferase"/>
</dbReference>
<sequence length="255" mass="28546">MTSSKLVVSRVALNAPNEWDELMAGYWASWLDPLQATGELTFAHLGTGTTAEQKAFTELKETLLEEAQADPEHTVWLKCTDGHSNRIVGGGMYKIHCSNPYRAGAPTPSAHWFPTGSEKRILAETMYRQLWAWRVKLMSDRHACGSALWVLPQYRTQGAAGLILDRFVRHADELQMEAYLEGTEMAVRLYERYGFVAVSDANLQFEPPAGTEGSTEWRRLVVDIQSHPVSIMWRPVGGQHGGLFPWEKAGAQSKL</sequence>
<organism evidence="2 3">
    <name type="scientific">Aspergillus sclerotiicarbonarius (strain CBS 121057 / IBT 28362)</name>
    <dbReference type="NCBI Taxonomy" id="1448318"/>
    <lineage>
        <taxon>Eukaryota</taxon>
        <taxon>Fungi</taxon>
        <taxon>Dikarya</taxon>
        <taxon>Ascomycota</taxon>
        <taxon>Pezizomycotina</taxon>
        <taxon>Eurotiomycetes</taxon>
        <taxon>Eurotiomycetidae</taxon>
        <taxon>Eurotiales</taxon>
        <taxon>Aspergillaceae</taxon>
        <taxon>Aspergillus</taxon>
        <taxon>Aspergillus subgen. Circumdati</taxon>
    </lineage>
</organism>
<dbReference type="GO" id="GO:0016747">
    <property type="term" value="F:acyltransferase activity, transferring groups other than amino-acyl groups"/>
    <property type="evidence" value="ECO:0007669"/>
    <property type="project" value="InterPro"/>
</dbReference>
<dbReference type="PANTHER" id="PTHR42791">
    <property type="entry name" value="GNAT FAMILY ACETYLTRANSFERASE"/>
    <property type="match status" value="1"/>
</dbReference>
<dbReference type="VEuPathDB" id="FungiDB:BO78DRAFT_418108"/>
<gene>
    <name evidence="2" type="ORF">BO78DRAFT_418108</name>
</gene>
<evidence type="ECO:0000313" key="2">
    <source>
        <dbReference type="EMBL" id="PYI06961.1"/>
    </source>
</evidence>
<dbReference type="InterPro" id="IPR000182">
    <property type="entry name" value="GNAT_dom"/>
</dbReference>
<feature type="domain" description="N-acetyltransferase" evidence="1">
    <location>
        <begin position="141"/>
        <end position="196"/>
    </location>
</feature>
<evidence type="ECO:0000313" key="3">
    <source>
        <dbReference type="Proteomes" id="UP000248423"/>
    </source>
</evidence>